<keyword evidence="2 4" id="KW-0067">ATP-binding</keyword>
<dbReference type="CDD" id="cd03214">
    <property type="entry name" value="ABC_Iron-Siderophores_B12_Hemin"/>
    <property type="match status" value="1"/>
</dbReference>
<comment type="caution">
    <text evidence="4">The sequence shown here is derived from an EMBL/GenBank/DDBJ whole genome shotgun (WGS) entry which is preliminary data.</text>
</comment>
<dbReference type="Proteomes" id="UP000732378">
    <property type="component" value="Unassembled WGS sequence"/>
</dbReference>
<evidence type="ECO:0000256" key="2">
    <source>
        <dbReference type="ARBA" id="ARBA00022840"/>
    </source>
</evidence>
<dbReference type="SMART" id="SM00382">
    <property type="entry name" value="AAA"/>
    <property type="match status" value="1"/>
</dbReference>
<dbReference type="InterPro" id="IPR027417">
    <property type="entry name" value="P-loop_NTPase"/>
</dbReference>
<feature type="domain" description="ABC transporter" evidence="3">
    <location>
        <begin position="6"/>
        <end position="242"/>
    </location>
</feature>
<dbReference type="GO" id="GO:0005524">
    <property type="term" value="F:ATP binding"/>
    <property type="evidence" value="ECO:0007669"/>
    <property type="project" value="UniProtKB-KW"/>
</dbReference>
<dbReference type="InterPro" id="IPR003593">
    <property type="entry name" value="AAA+_ATPase"/>
</dbReference>
<sequence>MSPAVLEASDVGLRVAGRAQPVLDGVDLVCRPGRVTGLLGPNGSGKTSLLHVVAGLRRPGAGAVHLDGADVHRMPARLRARRLALVEQHAETTLALSVRQVVALGRTPHRSRWGAGPLDGQDARAVEQAMRLVSVDHLADRGWDRLSGGERQRTQLARALAQEPAVLLLDEPTNHLDLRHQLDFLERVRERGLTTLAALHDLEMAAAYCDDVVVLREGRVAAAGPVARVLTPALVADVYGVDVDVETHPRRTAPHVRWNGVLATRPVREATR</sequence>
<dbReference type="SUPFAM" id="SSF52540">
    <property type="entry name" value="P-loop containing nucleoside triphosphate hydrolases"/>
    <property type="match status" value="1"/>
</dbReference>
<evidence type="ECO:0000256" key="1">
    <source>
        <dbReference type="ARBA" id="ARBA00022741"/>
    </source>
</evidence>
<dbReference type="PROSITE" id="PS50893">
    <property type="entry name" value="ABC_TRANSPORTER_2"/>
    <property type="match status" value="1"/>
</dbReference>
<dbReference type="PANTHER" id="PTHR42794">
    <property type="entry name" value="HEMIN IMPORT ATP-BINDING PROTEIN HMUV"/>
    <property type="match status" value="1"/>
</dbReference>
<accession>A0ABS2MFE7</accession>
<keyword evidence="1" id="KW-0547">Nucleotide-binding</keyword>
<organism evidence="4 5">
    <name type="scientific">Nocardioides salarius</name>
    <dbReference type="NCBI Taxonomy" id="374513"/>
    <lineage>
        <taxon>Bacteria</taxon>
        <taxon>Bacillati</taxon>
        <taxon>Actinomycetota</taxon>
        <taxon>Actinomycetes</taxon>
        <taxon>Propionibacteriales</taxon>
        <taxon>Nocardioidaceae</taxon>
        <taxon>Nocardioides</taxon>
    </lineage>
</organism>
<dbReference type="PANTHER" id="PTHR42794:SF2">
    <property type="entry name" value="ABC TRANSPORTER ATP-BINDING PROTEIN"/>
    <property type="match status" value="1"/>
</dbReference>
<dbReference type="InterPro" id="IPR003439">
    <property type="entry name" value="ABC_transporter-like_ATP-bd"/>
</dbReference>
<evidence type="ECO:0000313" key="4">
    <source>
        <dbReference type="EMBL" id="MBM7509917.1"/>
    </source>
</evidence>
<proteinExistence type="predicted"/>
<evidence type="ECO:0000313" key="5">
    <source>
        <dbReference type="Proteomes" id="UP000732378"/>
    </source>
</evidence>
<name>A0ABS2MFE7_9ACTN</name>
<reference evidence="4 5" key="1">
    <citation type="submission" date="2021-01" db="EMBL/GenBank/DDBJ databases">
        <title>Sequencing the genomes of 1000 actinobacteria strains.</title>
        <authorList>
            <person name="Klenk H.-P."/>
        </authorList>
    </citation>
    <scope>NUCLEOTIDE SEQUENCE [LARGE SCALE GENOMIC DNA]</scope>
    <source>
        <strain evidence="4 5">DSM 18239</strain>
    </source>
</reference>
<dbReference type="RefSeq" id="WP_307823096.1">
    <property type="nucleotide sequence ID" value="NZ_CAXICV010000034.1"/>
</dbReference>
<dbReference type="EMBL" id="JAFBBZ010000001">
    <property type="protein sequence ID" value="MBM7509917.1"/>
    <property type="molecule type" value="Genomic_DNA"/>
</dbReference>
<dbReference type="Pfam" id="PF00005">
    <property type="entry name" value="ABC_tran"/>
    <property type="match status" value="1"/>
</dbReference>
<keyword evidence="5" id="KW-1185">Reference proteome</keyword>
<protein>
    <submittedName>
        <fullName evidence="4">Iron complex transport system ATP-binding protein</fullName>
    </submittedName>
</protein>
<gene>
    <name evidence="4" type="ORF">JOE61_003731</name>
</gene>
<dbReference type="Gene3D" id="3.40.50.300">
    <property type="entry name" value="P-loop containing nucleotide triphosphate hydrolases"/>
    <property type="match status" value="1"/>
</dbReference>
<evidence type="ECO:0000259" key="3">
    <source>
        <dbReference type="PROSITE" id="PS50893"/>
    </source>
</evidence>